<evidence type="ECO:0000256" key="1">
    <source>
        <dbReference type="SAM" id="MobiDB-lite"/>
    </source>
</evidence>
<name>A0A9W6MPF2_9PROT</name>
<feature type="signal peptide" evidence="2">
    <location>
        <begin position="1"/>
        <end position="19"/>
    </location>
</feature>
<sequence length="274" mass="31360">MTRLTSFMACLGAMLAVCGAVEAQAPSATGSRFYCDERELGHWFYCSRPAPEEEEGAPADPTETPTELTSREEQLERARAYVQEIEEARLIAAFNPTPENVLYYQQLQYDMTERSAMFTDRWRRNTWSDASLDYTTERPMAQYARHEWLDQRSDEMAGELEDLSDRYGLFYFYRSDCPYCQRFSPVLRAFADRFGVEVRAISVDGGPMPAFPDARPDTGQFSRLLQGRQAVVPAVLLLDVETDTPHWITFGLISGQELAERIFVTMTREPGEDF</sequence>
<dbReference type="Pfam" id="PF13728">
    <property type="entry name" value="TraF"/>
    <property type="match status" value="1"/>
</dbReference>
<reference evidence="3" key="1">
    <citation type="journal article" date="2014" name="Int. J. Syst. Evol. Microbiol.">
        <title>Complete genome sequence of Corynebacterium casei LMG S-19264T (=DSM 44701T), isolated from a smear-ripened cheese.</title>
        <authorList>
            <consortium name="US DOE Joint Genome Institute (JGI-PGF)"/>
            <person name="Walter F."/>
            <person name="Albersmeier A."/>
            <person name="Kalinowski J."/>
            <person name="Ruckert C."/>
        </authorList>
    </citation>
    <scope>NUCLEOTIDE SEQUENCE</scope>
    <source>
        <strain evidence="3">VKM B-1513</strain>
    </source>
</reference>
<evidence type="ECO:0000313" key="4">
    <source>
        <dbReference type="Proteomes" id="UP001143486"/>
    </source>
</evidence>
<gene>
    <name evidence="3" type="ORF">GCM10017621_30530</name>
</gene>
<keyword evidence="4" id="KW-1185">Reference proteome</keyword>
<dbReference type="AlphaFoldDB" id="A0A9W6MPF2"/>
<reference evidence="3" key="2">
    <citation type="submission" date="2023-01" db="EMBL/GenBank/DDBJ databases">
        <authorList>
            <person name="Sun Q."/>
            <person name="Evtushenko L."/>
        </authorList>
    </citation>
    <scope>NUCLEOTIDE SEQUENCE</scope>
    <source>
        <strain evidence="3">VKM B-1513</strain>
    </source>
</reference>
<organism evidence="3 4">
    <name type="scientific">Maricaulis virginensis</name>
    <dbReference type="NCBI Taxonomy" id="144022"/>
    <lineage>
        <taxon>Bacteria</taxon>
        <taxon>Pseudomonadati</taxon>
        <taxon>Pseudomonadota</taxon>
        <taxon>Alphaproteobacteria</taxon>
        <taxon>Maricaulales</taxon>
        <taxon>Maricaulaceae</taxon>
        <taxon>Maricaulis</taxon>
    </lineage>
</organism>
<dbReference type="InterPro" id="IPR036249">
    <property type="entry name" value="Thioredoxin-like_sf"/>
</dbReference>
<comment type="caution">
    <text evidence="3">The sequence shown here is derived from an EMBL/GenBank/DDBJ whole genome shotgun (WGS) entry which is preliminary data.</text>
</comment>
<accession>A0A9W6MPF2</accession>
<dbReference type="InterPro" id="IPR039555">
    <property type="entry name" value="TraF/TrbB"/>
</dbReference>
<keyword evidence="2" id="KW-0732">Signal</keyword>
<evidence type="ECO:0000313" key="3">
    <source>
        <dbReference type="EMBL" id="GLK53545.1"/>
    </source>
</evidence>
<feature type="region of interest" description="Disordered" evidence="1">
    <location>
        <begin position="51"/>
        <end position="72"/>
    </location>
</feature>
<protein>
    <submittedName>
        <fullName evidence="3">Conjugal transfer protein TraF</fullName>
    </submittedName>
</protein>
<dbReference type="Proteomes" id="UP001143486">
    <property type="component" value="Unassembled WGS sequence"/>
</dbReference>
<feature type="chain" id="PRO_5040878820" evidence="2">
    <location>
        <begin position="20"/>
        <end position="274"/>
    </location>
</feature>
<dbReference type="RefSeq" id="WP_271187892.1">
    <property type="nucleotide sequence ID" value="NZ_BSFE01000011.1"/>
</dbReference>
<dbReference type="Gene3D" id="3.40.30.10">
    <property type="entry name" value="Glutaredoxin"/>
    <property type="match status" value="1"/>
</dbReference>
<dbReference type="EMBL" id="BSFE01000011">
    <property type="protein sequence ID" value="GLK53545.1"/>
    <property type="molecule type" value="Genomic_DNA"/>
</dbReference>
<evidence type="ECO:0000256" key="2">
    <source>
        <dbReference type="SAM" id="SignalP"/>
    </source>
</evidence>
<proteinExistence type="predicted"/>
<dbReference type="SUPFAM" id="SSF52833">
    <property type="entry name" value="Thioredoxin-like"/>
    <property type="match status" value="1"/>
</dbReference>
<feature type="compositionally biased region" description="Low complexity" evidence="1">
    <location>
        <begin position="58"/>
        <end position="67"/>
    </location>
</feature>